<dbReference type="InterPro" id="IPR008972">
    <property type="entry name" value="Cupredoxin"/>
</dbReference>
<feature type="chain" id="PRO_5004297155" evidence="3">
    <location>
        <begin position="33"/>
        <end position="331"/>
    </location>
</feature>
<dbReference type="InterPro" id="IPR011706">
    <property type="entry name" value="Cu-oxidase_C"/>
</dbReference>
<feature type="domain" description="Plastocyanin-like" evidence="5">
    <location>
        <begin position="97"/>
        <end position="198"/>
    </location>
</feature>
<dbReference type="SMR" id="Q82UE7"/>
<dbReference type="PROSITE" id="PS00080">
    <property type="entry name" value="MULTICOPPER_OXIDASE2"/>
    <property type="match status" value="1"/>
</dbReference>
<dbReference type="PhylomeDB" id="Q82UE7"/>
<evidence type="ECO:0000259" key="5">
    <source>
        <dbReference type="Pfam" id="PF07732"/>
    </source>
</evidence>
<dbReference type="eggNOG" id="COG2132">
    <property type="taxonomic scope" value="Bacteria"/>
</dbReference>
<dbReference type="STRING" id="228410.NE1543"/>
<organism evidence="6 7">
    <name type="scientific">Nitrosomonas europaea (strain ATCC 19718 / CIP 103999 / KCTC 2705 / NBRC 14298)</name>
    <dbReference type="NCBI Taxonomy" id="228410"/>
    <lineage>
        <taxon>Bacteria</taxon>
        <taxon>Pseudomonadati</taxon>
        <taxon>Pseudomonadota</taxon>
        <taxon>Betaproteobacteria</taxon>
        <taxon>Nitrosomonadales</taxon>
        <taxon>Nitrosomonadaceae</taxon>
        <taxon>Nitrosomonas</taxon>
    </lineage>
</organism>
<name>Q82UE7_NITEU</name>
<dbReference type="PANTHER" id="PTHR11709">
    <property type="entry name" value="MULTI-COPPER OXIDASE"/>
    <property type="match status" value="1"/>
</dbReference>
<dbReference type="CDD" id="cd11023">
    <property type="entry name" value="CuRO_2_ceruloplasmin_like_2"/>
    <property type="match status" value="1"/>
</dbReference>
<feature type="domain" description="Plastocyanin-like" evidence="4">
    <location>
        <begin position="232"/>
        <end position="331"/>
    </location>
</feature>
<dbReference type="Proteomes" id="UP000001416">
    <property type="component" value="Chromosome"/>
</dbReference>
<dbReference type="Gene3D" id="2.60.40.420">
    <property type="entry name" value="Cupredoxins - blue copper proteins"/>
    <property type="match status" value="2"/>
</dbReference>
<dbReference type="AlphaFoldDB" id="Q82UE7"/>
<dbReference type="InterPro" id="IPR045087">
    <property type="entry name" value="Cu-oxidase_fam"/>
</dbReference>
<evidence type="ECO:0000313" key="7">
    <source>
        <dbReference type="Proteomes" id="UP000001416"/>
    </source>
</evidence>
<dbReference type="Pfam" id="PF07732">
    <property type="entry name" value="Cu-oxidase_3"/>
    <property type="match status" value="1"/>
</dbReference>
<dbReference type="GO" id="GO:0016491">
    <property type="term" value="F:oxidoreductase activity"/>
    <property type="evidence" value="ECO:0007669"/>
    <property type="project" value="UniProtKB-KW"/>
</dbReference>
<reference evidence="6 7" key="1">
    <citation type="journal article" date="2003" name="J. Bacteriol.">
        <title>Complete genome sequence of the ammonia-oxidizing bacterium and obligate chemolithoautotroph Nitrosomonas europaea.</title>
        <authorList>
            <person name="Chain P."/>
            <person name="Lamerdin J."/>
            <person name="Larimer F."/>
            <person name="Regala W."/>
            <person name="Land M."/>
            <person name="Hauser L."/>
            <person name="Hooper A."/>
            <person name="Klotz M."/>
            <person name="Norton J."/>
            <person name="Sayavedra-Soto L."/>
            <person name="Arciero D."/>
            <person name="Hommes N."/>
            <person name="Whittaker M."/>
            <person name="Arp D."/>
        </authorList>
    </citation>
    <scope>NUCLEOTIDE SEQUENCE [LARGE SCALE GENOMIC DNA]</scope>
    <source>
        <strain evidence="7">ATCC 19718 / CIP 103999 / KCTC 2705 / NBRC 14298</strain>
    </source>
</reference>
<evidence type="ECO:0000259" key="4">
    <source>
        <dbReference type="Pfam" id="PF07731"/>
    </source>
</evidence>
<dbReference type="SUPFAM" id="SSF49503">
    <property type="entry name" value="Cupredoxins"/>
    <property type="match status" value="2"/>
</dbReference>
<dbReference type="RefSeq" id="WP_011112109.1">
    <property type="nucleotide sequence ID" value="NC_004757.1"/>
</dbReference>
<accession>Q82UE7</accession>
<dbReference type="InterPro" id="IPR011707">
    <property type="entry name" value="Cu-oxidase-like_N"/>
</dbReference>
<evidence type="ECO:0000256" key="2">
    <source>
        <dbReference type="ARBA" id="ARBA00023002"/>
    </source>
</evidence>
<dbReference type="InterPro" id="IPR002355">
    <property type="entry name" value="Cu_oxidase_Cu_BS"/>
</dbReference>
<keyword evidence="7" id="KW-1185">Reference proteome</keyword>
<keyword evidence="3" id="KW-0732">Signal</keyword>
<evidence type="ECO:0000313" key="6">
    <source>
        <dbReference type="EMBL" id="CAD85454.1"/>
    </source>
</evidence>
<dbReference type="OrthoDB" id="9757546at2"/>
<feature type="signal peptide" evidence="3">
    <location>
        <begin position="1"/>
        <end position="32"/>
    </location>
</feature>
<evidence type="ECO:0000256" key="3">
    <source>
        <dbReference type="SAM" id="SignalP"/>
    </source>
</evidence>
<dbReference type="EMBL" id="AL954747">
    <property type="protein sequence ID" value="CAD85454.1"/>
    <property type="molecule type" value="Genomic_DNA"/>
</dbReference>
<keyword evidence="1" id="KW-0479">Metal-binding</keyword>
<proteinExistence type="predicted"/>
<sequence length="331" mass="37037">MHTRRNNNPFLYSCLTLFILIFLSLSSSLAQAGKVREYWIAAEKTDWNYAPTGANQIDLASDLGVWGKTLTYTKYRYIGYTDGSYSHPLPQPEWMGILGPTIRAAVGDTIKIHFLNKTDMPLSMHPHGVMYDKDNEGADGGKGGSIPPGERYTYTWIVDQDAGPGPGDPSSIVWLYHSHVMAEEEVNLGLIGTLIITAAGKAYSDKNPAPRDVDQEFIALYMIFNEENDEESGLKHAINGRIFGNLSGFETRRGQRVRWHLVALGNEVDNHTVHWHGQTVLDHGRRTDVVEIMPASMTSVDMVPRSPGNWLFHCHVNDHMIAGMATRWLVK</sequence>
<dbReference type="InterPro" id="IPR033138">
    <property type="entry name" value="Cu_oxidase_CS"/>
</dbReference>
<dbReference type="PROSITE" id="PS00079">
    <property type="entry name" value="MULTICOPPER_OXIDASE1"/>
    <property type="match status" value="1"/>
</dbReference>
<protein>
    <submittedName>
        <fullName evidence="6">Multicopper oxidase type 1</fullName>
    </submittedName>
</protein>
<gene>
    <name evidence="6" type="primary">Heph,sla</name>
    <name evidence="6" type="ordered locus">NE1543</name>
</gene>
<dbReference type="Pfam" id="PF07731">
    <property type="entry name" value="Cu-oxidase_2"/>
    <property type="match status" value="1"/>
</dbReference>
<dbReference type="PANTHER" id="PTHR11709:SF486">
    <property type="entry name" value="MULTICOPPER OXIDASE"/>
    <property type="match status" value="1"/>
</dbReference>
<dbReference type="KEGG" id="neu:NE1543"/>
<dbReference type="GO" id="GO:0005507">
    <property type="term" value="F:copper ion binding"/>
    <property type="evidence" value="ECO:0007669"/>
    <property type="project" value="InterPro"/>
</dbReference>
<evidence type="ECO:0000256" key="1">
    <source>
        <dbReference type="ARBA" id="ARBA00022723"/>
    </source>
</evidence>
<dbReference type="CDD" id="cd04229">
    <property type="entry name" value="CuRO_1_Ceruloplasmin_like_1"/>
    <property type="match status" value="1"/>
</dbReference>
<keyword evidence="2" id="KW-0560">Oxidoreductase</keyword>
<dbReference type="HOGENOM" id="CLU_037641_0_1_4"/>
<dbReference type="GeneID" id="87104715"/>